<dbReference type="InterPro" id="IPR004875">
    <property type="entry name" value="DDE_SF_endonuclease_dom"/>
</dbReference>
<dbReference type="PANTHER" id="PTHR19303:SF74">
    <property type="entry name" value="POGO TRANSPOSABLE ELEMENT WITH KRAB DOMAIN"/>
    <property type="match status" value="1"/>
</dbReference>
<dbReference type="InterPro" id="IPR050863">
    <property type="entry name" value="CenT-Element_Derived"/>
</dbReference>
<evidence type="ECO:0000256" key="2">
    <source>
        <dbReference type="SAM" id="MobiDB-lite"/>
    </source>
</evidence>
<keyword evidence="5" id="KW-1185">Reference proteome</keyword>
<dbReference type="PANTHER" id="PTHR19303">
    <property type="entry name" value="TRANSPOSON"/>
    <property type="match status" value="1"/>
</dbReference>
<dbReference type="EMBL" id="KI969002">
    <property type="protein sequence ID" value="EUN20472.1"/>
    <property type="molecule type" value="Genomic_DNA"/>
</dbReference>
<dbReference type="Pfam" id="PF03184">
    <property type="entry name" value="DDE_1"/>
    <property type="match status" value="1"/>
</dbReference>
<dbReference type="HOGENOM" id="CLU_013929_6_2_1"/>
<dbReference type="OrthoDB" id="3695345at2759"/>
<gene>
    <name evidence="4" type="ORF">COCVIDRAFT_51538</name>
</gene>
<organism evidence="4 5">
    <name type="scientific">Bipolaris victoriae (strain FI3)</name>
    <name type="common">Victoria blight of oats agent</name>
    <name type="synonym">Cochliobolus victoriae</name>
    <dbReference type="NCBI Taxonomy" id="930091"/>
    <lineage>
        <taxon>Eukaryota</taxon>
        <taxon>Fungi</taxon>
        <taxon>Dikarya</taxon>
        <taxon>Ascomycota</taxon>
        <taxon>Pezizomycotina</taxon>
        <taxon>Dothideomycetes</taxon>
        <taxon>Pleosporomycetidae</taxon>
        <taxon>Pleosporales</taxon>
        <taxon>Pleosporineae</taxon>
        <taxon>Pleosporaceae</taxon>
        <taxon>Bipolaris</taxon>
    </lineage>
</organism>
<dbReference type="RefSeq" id="XP_014550046.1">
    <property type="nucleotide sequence ID" value="XM_014694560.1"/>
</dbReference>
<evidence type="ECO:0000313" key="5">
    <source>
        <dbReference type="Proteomes" id="UP000054337"/>
    </source>
</evidence>
<accession>W7E8U5</accession>
<reference evidence="4 5" key="1">
    <citation type="journal article" date="2013" name="PLoS Genet.">
        <title>Comparative genome structure, secondary metabolite, and effector coding capacity across Cochliobolus pathogens.</title>
        <authorList>
            <person name="Condon B.J."/>
            <person name="Leng Y."/>
            <person name="Wu D."/>
            <person name="Bushley K.E."/>
            <person name="Ohm R.A."/>
            <person name="Otillar R."/>
            <person name="Martin J."/>
            <person name="Schackwitz W."/>
            <person name="Grimwood J."/>
            <person name="MohdZainudin N."/>
            <person name="Xue C."/>
            <person name="Wang R."/>
            <person name="Manning V.A."/>
            <person name="Dhillon B."/>
            <person name="Tu Z.J."/>
            <person name="Steffenson B.J."/>
            <person name="Salamov A."/>
            <person name="Sun H."/>
            <person name="Lowry S."/>
            <person name="LaButti K."/>
            <person name="Han J."/>
            <person name="Copeland A."/>
            <person name="Lindquist E."/>
            <person name="Barry K."/>
            <person name="Schmutz J."/>
            <person name="Baker S.E."/>
            <person name="Ciuffetti L.M."/>
            <person name="Grigoriev I.V."/>
            <person name="Zhong S."/>
            <person name="Turgeon B.G."/>
        </authorList>
    </citation>
    <scope>NUCLEOTIDE SEQUENCE [LARGE SCALE GENOMIC DNA]</scope>
    <source>
        <strain evidence="4 5">FI3</strain>
    </source>
</reference>
<feature type="compositionally biased region" description="Basic and acidic residues" evidence="2">
    <location>
        <begin position="235"/>
        <end position="249"/>
    </location>
</feature>
<dbReference type="Proteomes" id="UP000054337">
    <property type="component" value="Unassembled WGS sequence"/>
</dbReference>
<feature type="coiled-coil region" evidence="1">
    <location>
        <begin position="269"/>
        <end position="303"/>
    </location>
</feature>
<feature type="non-terminal residue" evidence="4">
    <location>
        <position position="329"/>
    </location>
</feature>
<dbReference type="GO" id="GO:0003677">
    <property type="term" value="F:DNA binding"/>
    <property type="evidence" value="ECO:0007669"/>
    <property type="project" value="TreeGrafter"/>
</dbReference>
<keyword evidence="1" id="KW-0175">Coiled coil</keyword>
<proteinExistence type="predicted"/>
<feature type="domain" description="DDE-1" evidence="3">
    <location>
        <begin position="38"/>
        <end position="211"/>
    </location>
</feature>
<feature type="region of interest" description="Disordered" evidence="2">
    <location>
        <begin position="228"/>
        <end position="249"/>
    </location>
</feature>
<dbReference type="GO" id="GO:0005634">
    <property type="term" value="C:nucleus"/>
    <property type="evidence" value="ECO:0007669"/>
    <property type="project" value="TreeGrafter"/>
</dbReference>
<evidence type="ECO:0000259" key="3">
    <source>
        <dbReference type="Pfam" id="PF03184"/>
    </source>
</evidence>
<evidence type="ECO:0000256" key="1">
    <source>
        <dbReference type="SAM" id="Coils"/>
    </source>
</evidence>
<dbReference type="GeneID" id="26257600"/>
<name>W7E8U5_BIPV3</name>
<evidence type="ECO:0000313" key="4">
    <source>
        <dbReference type="EMBL" id="EUN20472.1"/>
    </source>
</evidence>
<sequence length="329" mass="37613">MDEKGFLLGVVERSKRVFSKQLWAQKKVTAALQDGCREWITVLACICADGSWIDPMIVFEGNAGLRERWIQHLDVDKHQLFCSTTESGWSNNELAKAWVEQVFDRKTKEKAKRDYRLLLLDGHGSHVTPSFIDYCNSHRILIAIFSPHATHSLQPLDVVLYSPLSTAYSNELSEFLRRCQGLLRVQKSDFISLFWAAYTSTFTFENIISSFAATGVHPLDPDVVLQRFKSSTPPRDTDTEVGEHGDGDTRRQLSNLYDAAVTDKSKVEAKELKQALHSLQVRNELLYHENKKLRGEIDAKKQKKKHNPVLDLQQHQEYQSLAVVWSPRS</sequence>
<dbReference type="AlphaFoldDB" id="W7E8U5"/>
<protein>
    <recommendedName>
        <fullName evidence="3">DDE-1 domain-containing protein</fullName>
    </recommendedName>
</protein>